<feature type="region of interest" description="Disordered" evidence="3">
    <location>
        <begin position="232"/>
        <end position="267"/>
    </location>
</feature>
<dbReference type="InterPro" id="IPR015943">
    <property type="entry name" value="WD40/YVTN_repeat-like_dom_sf"/>
</dbReference>
<dbReference type="Gramene" id="ORGLA07G0021700.1">
    <property type="protein sequence ID" value="ORGLA07G0021700.1"/>
    <property type="gene ID" value="ORGLA07G0021700"/>
</dbReference>
<evidence type="ECO:0000256" key="2">
    <source>
        <dbReference type="ARBA" id="ARBA00022737"/>
    </source>
</evidence>
<keyword evidence="2" id="KW-0677">Repeat</keyword>
<keyword evidence="6" id="KW-1185">Reference proteome</keyword>
<feature type="chain" id="PRO_5003649678" evidence="4">
    <location>
        <begin position="27"/>
        <end position="267"/>
    </location>
</feature>
<sequence>MAETLRRIRDGGAMLLLVLLTVVAQAQQEYEVTSSSFSLPSRRGAGEGHQQLPWAQQEYDVTSAATAGPCDAYLMFRSSPPLYASAVSISNLLNVTATPGDEVVRGGDGGAPELEEERAAAAASGTIPAPPVSISRSVPHKGEVNRARCMPQRPYTVATKTCVDEVHVYHLGDGGEKSDVDVVLGGHEAEGYGLAPAQSTVPFQVSISTSRSTIAADVPTCRSAALPSRGFAATLTKMTKGGGEREKERDEEGREEGKEGKEADVDT</sequence>
<feature type="compositionally biased region" description="Basic and acidic residues" evidence="3">
    <location>
        <begin position="242"/>
        <end position="267"/>
    </location>
</feature>
<dbReference type="Proteomes" id="UP000007306">
    <property type="component" value="Chromosome 7"/>
</dbReference>
<keyword evidence="4" id="KW-0732">Signal</keyword>
<dbReference type="PANTHER" id="PTHR22850">
    <property type="entry name" value="WD40 REPEAT FAMILY"/>
    <property type="match status" value="1"/>
</dbReference>
<keyword evidence="1" id="KW-0853">WD repeat</keyword>
<dbReference type="STRING" id="4538.I1Q7X5"/>
<feature type="signal peptide" evidence="4">
    <location>
        <begin position="1"/>
        <end position="26"/>
    </location>
</feature>
<evidence type="ECO:0000256" key="1">
    <source>
        <dbReference type="ARBA" id="ARBA00022574"/>
    </source>
</evidence>
<evidence type="ECO:0000313" key="6">
    <source>
        <dbReference type="Proteomes" id="UP000007306"/>
    </source>
</evidence>
<evidence type="ECO:0000256" key="4">
    <source>
        <dbReference type="SAM" id="SignalP"/>
    </source>
</evidence>
<reference evidence="5" key="1">
    <citation type="submission" date="2015-06" db="UniProtKB">
        <authorList>
            <consortium name="EnsemblPlants"/>
        </authorList>
    </citation>
    <scope>IDENTIFICATION</scope>
</reference>
<proteinExistence type="predicted"/>
<accession>I1Q7X5</accession>
<dbReference type="EnsemblPlants" id="ORGLA07G0021700.1">
    <property type="protein sequence ID" value="ORGLA07G0021700.1"/>
    <property type="gene ID" value="ORGLA07G0021700"/>
</dbReference>
<dbReference type="eggNOG" id="KOG0264">
    <property type="taxonomic scope" value="Eukaryota"/>
</dbReference>
<organism evidence="5 6">
    <name type="scientific">Oryza glaberrima</name>
    <name type="common">African rice</name>
    <dbReference type="NCBI Taxonomy" id="4538"/>
    <lineage>
        <taxon>Eukaryota</taxon>
        <taxon>Viridiplantae</taxon>
        <taxon>Streptophyta</taxon>
        <taxon>Embryophyta</taxon>
        <taxon>Tracheophyta</taxon>
        <taxon>Spermatophyta</taxon>
        <taxon>Magnoliopsida</taxon>
        <taxon>Liliopsida</taxon>
        <taxon>Poales</taxon>
        <taxon>Poaceae</taxon>
        <taxon>BOP clade</taxon>
        <taxon>Oryzoideae</taxon>
        <taxon>Oryzeae</taxon>
        <taxon>Oryzinae</taxon>
        <taxon>Oryza</taxon>
    </lineage>
</organism>
<name>I1Q7X5_ORYGL</name>
<protein>
    <submittedName>
        <fullName evidence="5">Uncharacterized protein</fullName>
    </submittedName>
</protein>
<evidence type="ECO:0000313" key="5">
    <source>
        <dbReference type="EnsemblPlants" id="ORGLA07G0021700.1"/>
    </source>
</evidence>
<dbReference type="InterPro" id="IPR050459">
    <property type="entry name" value="WD_repeat_RBAP46/RBAP48/MSI1"/>
</dbReference>
<dbReference type="OMA" id="PWAQQEY"/>
<evidence type="ECO:0000256" key="3">
    <source>
        <dbReference type="SAM" id="MobiDB-lite"/>
    </source>
</evidence>
<dbReference type="Gene3D" id="2.130.10.10">
    <property type="entry name" value="YVTN repeat-like/Quinoprotein amine dehydrogenase"/>
    <property type="match status" value="1"/>
</dbReference>
<dbReference type="AlphaFoldDB" id="I1Q7X5"/>
<dbReference type="HOGENOM" id="CLU_077005_0_0_1"/>
<reference evidence="5 6" key="2">
    <citation type="submission" date="2018-04" db="EMBL/GenBank/DDBJ databases">
        <title>OglaRS2 (Oryza glaberrima Reference Sequence Version 2).</title>
        <authorList>
            <person name="Zhang J."/>
            <person name="Kudrna D."/>
            <person name="Lee S."/>
            <person name="Talag J."/>
            <person name="Rajasekar S."/>
            <person name="Wing R.A."/>
        </authorList>
    </citation>
    <scope>NUCLEOTIDE SEQUENCE [LARGE SCALE GENOMIC DNA]</scope>
    <source>
        <strain evidence="5 6">cv. IRGC 96717</strain>
    </source>
</reference>